<proteinExistence type="predicted"/>
<keyword evidence="1" id="KW-0547">Nucleotide-binding</keyword>
<comment type="caution">
    <text evidence="3">The sequence shown here is derived from an EMBL/GenBank/DDBJ whole genome shotgun (WGS) entry which is preliminary data.</text>
</comment>
<dbReference type="PANTHER" id="PTHR43790:SF4">
    <property type="entry name" value="GUANOSINE IMPORT ATP-BINDING PROTEIN NUPO"/>
    <property type="match status" value="1"/>
</dbReference>
<evidence type="ECO:0000256" key="2">
    <source>
        <dbReference type="ARBA" id="ARBA00022840"/>
    </source>
</evidence>
<dbReference type="InterPro" id="IPR027417">
    <property type="entry name" value="P-loop_NTPase"/>
</dbReference>
<gene>
    <name evidence="3" type="primary">rbsA_75</name>
    <name evidence="3" type="ORF">SDC9_191909</name>
</gene>
<dbReference type="Gene3D" id="3.40.50.300">
    <property type="entry name" value="P-loop containing nucleotide triphosphate hydrolases"/>
    <property type="match status" value="1"/>
</dbReference>
<keyword evidence="3" id="KW-0378">Hydrolase</keyword>
<evidence type="ECO:0000256" key="1">
    <source>
        <dbReference type="ARBA" id="ARBA00022741"/>
    </source>
</evidence>
<protein>
    <submittedName>
        <fullName evidence="3">Ribose import ATP-binding protein RbsA</fullName>
        <ecNumber evidence="3">3.6.3.17</ecNumber>
    </submittedName>
</protein>
<evidence type="ECO:0000313" key="3">
    <source>
        <dbReference type="EMBL" id="MPN44345.1"/>
    </source>
</evidence>
<accession>A0A645HZ75</accession>
<dbReference type="SUPFAM" id="SSF52540">
    <property type="entry name" value="P-loop containing nucleoside triphosphate hydrolases"/>
    <property type="match status" value="1"/>
</dbReference>
<dbReference type="GO" id="GO:0005524">
    <property type="term" value="F:ATP binding"/>
    <property type="evidence" value="ECO:0007669"/>
    <property type="project" value="UniProtKB-KW"/>
</dbReference>
<dbReference type="InterPro" id="IPR050107">
    <property type="entry name" value="ABC_carbohydrate_import_ATPase"/>
</dbReference>
<dbReference type="EC" id="3.6.3.17" evidence="3"/>
<keyword evidence="2 3" id="KW-0067">ATP-binding</keyword>
<dbReference type="PANTHER" id="PTHR43790">
    <property type="entry name" value="CARBOHYDRATE TRANSPORT ATP-BINDING PROTEIN MG119-RELATED"/>
    <property type="match status" value="1"/>
</dbReference>
<dbReference type="GO" id="GO:0016787">
    <property type="term" value="F:hydrolase activity"/>
    <property type="evidence" value="ECO:0007669"/>
    <property type="project" value="UniProtKB-KW"/>
</dbReference>
<organism evidence="3">
    <name type="scientific">bioreactor metagenome</name>
    <dbReference type="NCBI Taxonomy" id="1076179"/>
    <lineage>
        <taxon>unclassified sequences</taxon>
        <taxon>metagenomes</taxon>
        <taxon>ecological metagenomes</taxon>
    </lineage>
</organism>
<name>A0A645HZ75_9ZZZZ</name>
<dbReference type="AlphaFoldDB" id="A0A645HZ75"/>
<dbReference type="EMBL" id="VSSQ01103397">
    <property type="protein sequence ID" value="MPN44345.1"/>
    <property type="molecule type" value="Genomic_DNA"/>
</dbReference>
<reference evidence="3" key="1">
    <citation type="submission" date="2019-08" db="EMBL/GenBank/DDBJ databases">
        <authorList>
            <person name="Kucharzyk K."/>
            <person name="Murdoch R.W."/>
            <person name="Higgins S."/>
            <person name="Loffler F."/>
        </authorList>
    </citation>
    <scope>NUCLEOTIDE SEQUENCE</scope>
</reference>
<sequence length="180" mass="20389">MAHIPEDRHKDGLILEYSLGENLMLKRYFTKDYQNKGFINFHNVDEYTNKLISQYDIRSGNGTKTTTRSMSGGNQQKAIIAREVDLDPEILIAVQPTRGLDVGAIEYIHHQLIEERDRGKAILLVSLELDEVMNLSDRILVIYEGKIVADLKPEEVTVQELGLYMAGSKTQITSEVSAHE</sequence>